<dbReference type="OrthoDB" id="10294936at2759"/>
<dbReference type="AlphaFoldDB" id="A0A8S9YU70"/>
<proteinExistence type="predicted"/>
<feature type="chain" id="PRO_5035860312" evidence="1">
    <location>
        <begin position="22"/>
        <end position="101"/>
    </location>
</feature>
<reference evidence="2" key="1">
    <citation type="submission" date="2019-07" db="EMBL/GenBank/DDBJ databases">
        <title>Annotation for the trematode Paragonimus miyazaki's.</title>
        <authorList>
            <person name="Choi Y.-J."/>
        </authorList>
    </citation>
    <scope>NUCLEOTIDE SEQUENCE</scope>
    <source>
        <strain evidence="2">Japan</strain>
    </source>
</reference>
<gene>
    <name evidence="2" type="ORF">EG68_04797</name>
</gene>
<evidence type="ECO:0000313" key="2">
    <source>
        <dbReference type="EMBL" id="KAF7258252.1"/>
    </source>
</evidence>
<evidence type="ECO:0000256" key="1">
    <source>
        <dbReference type="SAM" id="SignalP"/>
    </source>
</evidence>
<sequence length="101" mass="11547">MKCTTLALCILNIIFVSELQADECTNQIQQDMYSCVDENASKCDISPSLADLEKNQQCLRCPDCLTARNTCLLSKLADKKYERCNEVKMYISTLTRRQRAQ</sequence>
<accession>A0A8S9YU70</accession>
<keyword evidence="3" id="KW-1185">Reference proteome</keyword>
<evidence type="ECO:0000313" key="3">
    <source>
        <dbReference type="Proteomes" id="UP000822476"/>
    </source>
</evidence>
<feature type="signal peptide" evidence="1">
    <location>
        <begin position="1"/>
        <end position="21"/>
    </location>
</feature>
<protein>
    <submittedName>
        <fullName evidence="2">Uncharacterized protein</fullName>
    </submittedName>
</protein>
<keyword evidence="1" id="KW-0732">Signal</keyword>
<dbReference type="Proteomes" id="UP000822476">
    <property type="component" value="Unassembled WGS sequence"/>
</dbReference>
<comment type="caution">
    <text evidence="2">The sequence shown here is derived from an EMBL/GenBank/DDBJ whole genome shotgun (WGS) entry which is preliminary data.</text>
</comment>
<name>A0A8S9YU70_9TREM</name>
<dbReference type="EMBL" id="JTDE01001846">
    <property type="protein sequence ID" value="KAF7258252.1"/>
    <property type="molecule type" value="Genomic_DNA"/>
</dbReference>
<organism evidence="2 3">
    <name type="scientific">Paragonimus skrjabini miyazakii</name>
    <dbReference type="NCBI Taxonomy" id="59628"/>
    <lineage>
        <taxon>Eukaryota</taxon>
        <taxon>Metazoa</taxon>
        <taxon>Spiralia</taxon>
        <taxon>Lophotrochozoa</taxon>
        <taxon>Platyhelminthes</taxon>
        <taxon>Trematoda</taxon>
        <taxon>Digenea</taxon>
        <taxon>Plagiorchiida</taxon>
        <taxon>Troglotremata</taxon>
        <taxon>Troglotrematidae</taxon>
        <taxon>Paragonimus</taxon>
    </lineage>
</organism>